<dbReference type="SMART" id="SM00418">
    <property type="entry name" value="HTH_ARSR"/>
    <property type="match status" value="1"/>
</dbReference>
<dbReference type="PROSITE" id="PS50987">
    <property type="entry name" value="HTH_ARSR_2"/>
    <property type="match status" value="1"/>
</dbReference>
<evidence type="ECO:0000313" key="7">
    <source>
        <dbReference type="Proteomes" id="UP000479241"/>
    </source>
</evidence>
<comment type="caution">
    <text evidence="6">The sequence shown here is derived from an EMBL/GenBank/DDBJ whole genome shotgun (WGS) entry which is preliminary data.</text>
</comment>
<keyword evidence="1" id="KW-0805">Transcription regulation</keyword>
<organism evidence="6 7">
    <name type="scientific">Blastococcus saxobsidens</name>
    <dbReference type="NCBI Taxonomy" id="138336"/>
    <lineage>
        <taxon>Bacteria</taxon>
        <taxon>Bacillati</taxon>
        <taxon>Actinomycetota</taxon>
        <taxon>Actinomycetes</taxon>
        <taxon>Geodermatophilales</taxon>
        <taxon>Geodermatophilaceae</taxon>
        <taxon>Blastococcus</taxon>
    </lineage>
</organism>
<dbReference type="InterPro" id="IPR001845">
    <property type="entry name" value="HTH_ArsR_DNA-bd_dom"/>
</dbReference>
<feature type="domain" description="HTH arsR-type" evidence="5">
    <location>
        <begin position="2"/>
        <end position="96"/>
    </location>
</feature>
<sequence>MPETDDVRRAADALRMLADPTRLNILWALMQGESSVACLADLAGTTPTAVSQHLSKLRLAGLVTNRREGTFVFYTLADHHIGELVRQALSHADHQAGRTEAHQQPSAHVPGVAAARPPR</sequence>
<dbReference type="Gene3D" id="1.10.10.10">
    <property type="entry name" value="Winged helix-like DNA-binding domain superfamily/Winged helix DNA-binding domain"/>
    <property type="match status" value="1"/>
</dbReference>
<dbReference type="InterPro" id="IPR011991">
    <property type="entry name" value="ArsR-like_HTH"/>
</dbReference>
<name>A0A6L9VYA0_9ACTN</name>
<dbReference type="InterPro" id="IPR051011">
    <property type="entry name" value="Metal_resp_trans_reg"/>
</dbReference>
<dbReference type="PANTHER" id="PTHR43132">
    <property type="entry name" value="ARSENICAL RESISTANCE OPERON REPRESSOR ARSR-RELATED"/>
    <property type="match status" value="1"/>
</dbReference>
<dbReference type="CDD" id="cd00090">
    <property type="entry name" value="HTH_ARSR"/>
    <property type="match status" value="1"/>
</dbReference>
<dbReference type="GO" id="GO:0003677">
    <property type="term" value="F:DNA binding"/>
    <property type="evidence" value="ECO:0007669"/>
    <property type="project" value="UniProtKB-KW"/>
</dbReference>
<dbReference type="InterPro" id="IPR036390">
    <property type="entry name" value="WH_DNA-bd_sf"/>
</dbReference>
<dbReference type="Proteomes" id="UP000479241">
    <property type="component" value="Unassembled WGS sequence"/>
</dbReference>
<dbReference type="PRINTS" id="PR00778">
    <property type="entry name" value="HTHARSR"/>
</dbReference>
<feature type="compositionally biased region" description="Basic and acidic residues" evidence="4">
    <location>
        <begin position="92"/>
        <end position="101"/>
    </location>
</feature>
<gene>
    <name evidence="6" type="ORF">GCU60_03120</name>
</gene>
<evidence type="ECO:0000256" key="2">
    <source>
        <dbReference type="ARBA" id="ARBA00023125"/>
    </source>
</evidence>
<evidence type="ECO:0000256" key="3">
    <source>
        <dbReference type="ARBA" id="ARBA00023163"/>
    </source>
</evidence>
<dbReference type="EMBL" id="JAAGWG010000003">
    <property type="protein sequence ID" value="NEK84757.1"/>
    <property type="molecule type" value="Genomic_DNA"/>
</dbReference>
<protein>
    <submittedName>
        <fullName evidence="6">Helix-turn-helix transcriptional regulator</fullName>
    </submittedName>
</protein>
<dbReference type="AlphaFoldDB" id="A0A6L9VYA0"/>
<keyword evidence="2" id="KW-0238">DNA-binding</keyword>
<dbReference type="InterPro" id="IPR036388">
    <property type="entry name" value="WH-like_DNA-bd_sf"/>
</dbReference>
<dbReference type="NCBIfam" id="NF033788">
    <property type="entry name" value="HTH_metalloreg"/>
    <property type="match status" value="1"/>
</dbReference>
<evidence type="ECO:0000259" key="5">
    <source>
        <dbReference type="PROSITE" id="PS50987"/>
    </source>
</evidence>
<dbReference type="GO" id="GO:0003700">
    <property type="term" value="F:DNA-binding transcription factor activity"/>
    <property type="evidence" value="ECO:0007669"/>
    <property type="project" value="InterPro"/>
</dbReference>
<dbReference type="SUPFAM" id="SSF46785">
    <property type="entry name" value="Winged helix' DNA-binding domain"/>
    <property type="match status" value="1"/>
</dbReference>
<keyword evidence="3" id="KW-0804">Transcription</keyword>
<evidence type="ECO:0000313" key="6">
    <source>
        <dbReference type="EMBL" id="NEK84757.1"/>
    </source>
</evidence>
<dbReference type="PANTHER" id="PTHR43132:SF8">
    <property type="entry name" value="HTH-TYPE TRANSCRIPTIONAL REGULATOR KMTR"/>
    <property type="match status" value="1"/>
</dbReference>
<proteinExistence type="predicted"/>
<evidence type="ECO:0000256" key="1">
    <source>
        <dbReference type="ARBA" id="ARBA00023015"/>
    </source>
</evidence>
<dbReference type="Pfam" id="PF01022">
    <property type="entry name" value="HTH_5"/>
    <property type="match status" value="1"/>
</dbReference>
<accession>A0A6L9VYA0</accession>
<evidence type="ECO:0000256" key="4">
    <source>
        <dbReference type="SAM" id="MobiDB-lite"/>
    </source>
</evidence>
<reference evidence="6 7" key="1">
    <citation type="submission" date="2019-12" db="EMBL/GenBank/DDBJ databases">
        <title>the WGS of Blastococcus saxobsidens 67B17.</title>
        <authorList>
            <person name="Jiang Z."/>
        </authorList>
    </citation>
    <scope>NUCLEOTIDE SEQUENCE [LARGE SCALE GENOMIC DNA]</scope>
    <source>
        <strain evidence="6 7">67B17</strain>
    </source>
</reference>
<feature type="region of interest" description="Disordered" evidence="4">
    <location>
        <begin position="92"/>
        <end position="119"/>
    </location>
</feature>